<protein>
    <submittedName>
        <fullName evidence="2">Uncharacterized protein</fullName>
    </submittedName>
</protein>
<sequence length="221" mass="24035">MFVLIRLTPLDGTLPPSDIFLHPLLEPEHLDDFSLPISFPVNAQAQLHIHEGQPVIYCQYSSCDVLQNGIPASKKPRRVYTGDSFTVLSSDAPTSISATYTIEVAYFSFSSDLRREVSVELKRLQSSATLALQADTSSGFPLLLPLEGDLPAPAPRGTNWNGVQDLINGVRTQSARTGGDPSSRGPTSAIWVVISPLKRSQSVASPRTPHECTADRRGSFF</sequence>
<name>A0A8X7MTV0_9BASI</name>
<accession>A0A8X7MTV0</accession>
<evidence type="ECO:0000313" key="2">
    <source>
        <dbReference type="EMBL" id="KAE8248334.1"/>
    </source>
</evidence>
<dbReference type="AlphaFoldDB" id="A0A8X7MTV0"/>
<evidence type="ECO:0000313" key="3">
    <source>
        <dbReference type="Proteomes" id="UP000077684"/>
    </source>
</evidence>
<keyword evidence="3" id="KW-1185">Reference proteome</keyword>
<feature type="region of interest" description="Disordered" evidence="1">
    <location>
        <begin position="202"/>
        <end position="221"/>
    </location>
</feature>
<evidence type="ECO:0000256" key="1">
    <source>
        <dbReference type="SAM" id="MobiDB-lite"/>
    </source>
</evidence>
<comment type="caution">
    <text evidence="2">The sequence shown here is derived from an EMBL/GenBank/DDBJ whole genome shotgun (WGS) entry which is preliminary data.</text>
</comment>
<feature type="compositionally biased region" description="Basic and acidic residues" evidence="1">
    <location>
        <begin position="208"/>
        <end position="221"/>
    </location>
</feature>
<dbReference type="Proteomes" id="UP000077684">
    <property type="component" value="Unassembled WGS sequence"/>
</dbReference>
<reference evidence="2" key="1">
    <citation type="submission" date="2016-04" db="EMBL/GenBank/DDBJ databases">
        <authorList>
            <person name="Nguyen H.D."/>
            <person name="Samba Siva P."/>
            <person name="Cullis J."/>
            <person name="Levesque C.A."/>
            <person name="Hambleton S."/>
        </authorList>
    </citation>
    <scope>NUCLEOTIDE SEQUENCE</scope>
    <source>
        <strain evidence="2">DAOMC 236426</strain>
    </source>
</reference>
<dbReference type="EMBL" id="LWDE02000364">
    <property type="protein sequence ID" value="KAE8248334.1"/>
    <property type="molecule type" value="Genomic_DNA"/>
</dbReference>
<proteinExistence type="predicted"/>
<organism evidence="2 3">
    <name type="scientific">Tilletia controversa</name>
    <name type="common">dwarf bunt fungus</name>
    <dbReference type="NCBI Taxonomy" id="13291"/>
    <lineage>
        <taxon>Eukaryota</taxon>
        <taxon>Fungi</taxon>
        <taxon>Dikarya</taxon>
        <taxon>Basidiomycota</taxon>
        <taxon>Ustilaginomycotina</taxon>
        <taxon>Exobasidiomycetes</taxon>
        <taxon>Tilletiales</taxon>
        <taxon>Tilletiaceae</taxon>
        <taxon>Tilletia</taxon>
    </lineage>
</organism>
<reference evidence="2" key="2">
    <citation type="journal article" date="2019" name="IMA Fungus">
        <title>Genome sequencing and comparison of five Tilletia species to identify candidate genes for the detection of regulated species infecting wheat.</title>
        <authorList>
            <person name="Nguyen H.D.T."/>
            <person name="Sultana T."/>
            <person name="Kesanakurti P."/>
            <person name="Hambleton S."/>
        </authorList>
    </citation>
    <scope>NUCLEOTIDE SEQUENCE</scope>
    <source>
        <strain evidence="2">DAOMC 236426</strain>
    </source>
</reference>
<gene>
    <name evidence="2" type="ORF">A4X06_0g3790</name>
</gene>